<dbReference type="EMBL" id="BT122142">
    <property type="protein sequence ID" value="ADE21085.1"/>
    <property type="molecule type" value="mRNA"/>
</dbReference>
<sequence length="76" mass="8534">RHGSPTTTINTHRHTRAGVKYAAFRFHMFGTAPTQRNRHGTTPLYIMRSHGDLLSRKISLFRLTLGTSARANGTNN</sequence>
<dbReference type="AlphaFoldDB" id="D5A7L5"/>
<evidence type="ECO:0000313" key="1">
    <source>
        <dbReference type="EMBL" id="ADE21085.1"/>
    </source>
</evidence>
<gene>
    <name evidence="1" type="primary">CG34413-RD</name>
</gene>
<reference evidence="1" key="1">
    <citation type="submission" date="2010-03" db="EMBL/GenBank/DDBJ databases">
        <authorList>
            <person name="Carlson J."/>
            <person name="Booth B."/>
            <person name="Frise E."/>
            <person name="Sandler J."/>
            <person name="Wan K."/>
            <person name="Yu C."/>
            <person name="Celniker S."/>
        </authorList>
    </citation>
    <scope>NUCLEOTIDE SEQUENCE</scope>
</reference>
<feature type="non-terminal residue" evidence="1">
    <location>
        <position position="1"/>
    </location>
</feature>
<accession>D5A7L5</accession>
<proteinExistence type="evidence at transcript level"/>
<organism evidence="1">
    <name type="scientific">Drosophila melanogaster</name>
    <name type="common">Fruit fly</name>
    <dbReference type="NCBI Taxonomy" id="7227"/>
    <lineage>
        <taxon>Eukaryota</taxon>
        <taxon>Metazoa</taxon>
        <taxon>Ecdysozoa</taxon>
        <taxon>Arthropoda</taxon>
        <taxon>Hexapoda</taxon>
        <taxon>Insecta</taxon>
        <taxon>Pterygota</taxon>
        <taxon>Neoptera</taxon>
        <taxon>Endopterygota</taxon>
        <taxon>Diptera</taxon>
        <taxon>Brachycera</taxon>
        <taxon>Muscomorpha</taxon>
        <taxon>Ephydroidea</taxon>
        <taxon>Drosophilidae</taxon>
        <taxon>Drosophila</taxon>
        <taxon>Sophophora</taxon>
    </lineage>
</organism>
<name>D5A7L5_DROME</name>
<protein>
    <submittedName>
        <fullName evidence="1">MIP20421p</fullName>
    </submittedName>
</protein>